<sequence>MMKINVPLEAGYLVDQYAKYAPASQKIDGYPSQSFPIEITNLPVDTRFLAWTLVDFDSIPVMGFAYIHWIAANYPVLGNEALLPANLAQEGENFTRGQNSLYSKYVEVDNPQIINNYIGPMPPDKDHNYTLTVYALKQALPLADGFFLNELQQATHNQPVVLEKASIEILARS</sequence>
<keyword evidence="2" id="KW-1185">Reference proteome</keyword>
<gene>
    <name evidence="1" type="ORF">LMG032447_01282</name>
</gene>
<protein>
    <recommendedName>
        <fullName evidence="3">Phosphatidylethanolamine-binding protein</fullName>
    </recommendedName>
</protein>
<dbReference type="NCBIfam" id="TIGR00481">
    <property type="entry name" value="YbhB/YbcL family Raf kinase inhibitor-like protein"/>
    <property type="match status" value="1"/>
</dbReference>
<dbReference type="SUPFAM" id="SSF49777">
    <property type="entry name" value="PEBP-like"/>
    <property type="match status" value="1"/>
</dbReference>
<name>A0ABM9D505_9LACO</name>
<accession>A0ABM9D505</accession>
<dbReference type="EMBL" id="CAKOEU010000006">
    <property type="protein sequence ID" value="CAH1856339.1"/>
    <property type="molecule type" value="Genomic_DNA"/>
</dbReference>
<dbReference type="Gene3D" id="3.90.280.10">
    <property type="entry name" value="PEBP-like"/>
    <property type="match status" value="1"/>
</dbReference>
<reference evidence="1" key="1">
    <citation type="submission" date="2022-03" db="EMBL/GenBank/DDBJ databases">
        <authorList>
            <person name="Hettiarachchi G."/>
        </authorList>
    </citation>
    <scope>NUCLEOTIDE SEQUENCE</scope>
    <source>
        <strain evidence="1">LMG 32447</strain>
    </source>
</reference>
<dbReference type="RefSeq" id="WP_248706631.1">
    <property type="nucleotide sequence ID" value="NZ_CAKOET010000007.1"/>
</dbReference>
<evidence type="ECO:0000313" key="2">
    <source>
        <dbReference type="Proteomes" id="UP000838102"/>
    </source>
</evidence>
<dbReference type="CDD" id="cd00865">
    <property type="entry name" value="PEBP_bact_arch"/>
    <property type="match status" value="1"/>
</dbReference>
<evidence type="ECO:0008006" key="3">
    <source>
        <dbReference type="Google" id="ProtNLM"/>
    </source>
</evidence>
<dbReference type="InterPro" id="IPR005247">
    <property type="entry name" value="YbhB_YbcL/LppC-like"/>
</dbReference>
<dbReference type="InterPro" id="IPR036610">
    <property type="entry name" value="PEBP-like_sf"/>
</dbReference>
<organism evidence="1 2">
    <name type="scientific">Convivina praedatoris</name>
    <dbReference type="NCBI Taxonomy" id="2880963"/>
    <lineage>
        <taxon>Bacteria</taxon>
        <taxon>Bacillati</taxon>
        <taxon>Bacillota</taxon>
        <taxon>Bacilli</taxon>
        <taxon>Lactobacillales</taxon>
        <taxon>Lactobacillaceae</taxon>
        <taxon>Convivina</taxon>
    </lineage>
</organism>
<comment type="caution">
    <text evidence="1">The sequence shown here is derived from an EMBL/GenBank/DDBJ whole genome shotgun (WGS) entry which is preliminary data.</text>
</comment>
<proteinExistence type="predicted"/>
<evidence type="ECO:0000313" key="1">
    <source>
        <dbReference type="EMBL" id="CAH1856339.1"/>
    </source>
</evidence>
<dbReference type="Proteomes" id="UP000838102">
    <property type="component" value="Unassembled WGS sequence"/>
</dbReference>
<dbReference type="InterPro" id="IPR008914">
    <property type="entry name" value="PEBP"/>
</dbReference>
<dbReference type="Pfam" id="PF01161">
    <property type="entry name" value="PBP"/>
    <property type="match status" value="1"/>
</dbReference>